<evidence type="ECO:0000256" key="4">
    <source>
        <dbReference type="ARBA" id="ARBA00023136"/>
    </source>
</evidence>
<comment type="caution">
    <text evidence="6">The sequence shown here is derived from an EMBL/GenBank/DDBJ whole genome shotgun (WGS) entry which is preliminary data.</text>
</comment>
<dbReference type="OrthoDB" id="826196at2"/>
<evidence type="ECO:0000256" key="5">
    <source>
        <dbReference type="SAM" id="Phobius"/>
    </source>
</evidence>
<dbReference type="GO" id="GO:0016020">
    <property type="term" value="C:membrane"/>
    <property type="evidence" value="ECO:0007669"/>
    <property type="project" value="UniProtKB-SubCell"/>
</dbReference>
<evidence type="ECO:0000313" key="6">
    <source>
        <dbReference type="EMBL" id="RNL82611.1"/>
    </source>
</evidence>
<dbReference type="AlphaFoldDB" id="A0A3N0E450"/>
<keyword evidence="2 5" id="KW-0812">Transmembrane</keyword>
<feature type="transmembrane region" description="Helical" evidence="5">
    <location>
        <begin position="46"/>
        <end position="64"/>
    </location>
</feature>
<keyword evidence="7" id="KW-1185">Reference proteome</keyword>
<feature type="transmembrane region" description="Helical" evidence="5">
    <location>
        <begin position="69"/>
        <end position="86"/>
    </location>
</feature>
<comment type="subcellular location">
    <subcellularLocation>
        <location evidence="1">Membrane</location>
        <topology evidence="1">Multi-pass membrane protein</topology>
    </subcellularLocation>
</comment>
<name>A0A3N0E450_SINP1</name>
<evidence type="ECO:0000313" key="7">
    <source>
        <dbReference type="Proteomes" id="UP000267469"/>
    </source>
</evidence>
<gene>
    <name evidence="6" type="ORF">ED312_16875</name>
</gene>
<dbReference type="InterPro" id="IPR032808">
    <property type="entry name" value="DoxX"/>
</dbReference>
<evidence type="ECO:0008006" key="8">
    <source>
        <dbReference type="Google" id="ProtNLM"/>
    </source>
</evidence>
<protein>
    <recommendedName>
        <fullName evidence="8">DoxX family protein</fullName>
    </recommendedName>
</protein>
<evidence type="ECO:0000256" key="1">
    <source>
        <dbReference type="ARBA" id="ARBA00004141"/>
    </source>
</evidence>
<feature type="transmembrane region" description="Helical" evidence="5">
    <location>
        <begin position="92"/>
        <end position="111"/>
    </location>
</feature>
<dbReference type="Proteomes" id="UP000267469">
    <property type="component" value="Unassembled WGS sequence"/>
</dbReference>
<dbReference type="RefSeq" id="WP_123217200.1">
    <property type="nucleotide sequence ID" value="NZ_RJTM01000110.1"/>
</dbReference>
<accession>A0A3N0E450</accession>
<keyword evidence="4 5" id="KW-0472">Membrane</keyword>
<sequence>MVTTAKIINSVLITVAVFMGLKQGWAMVSASPKMTEMFGKWNFSPTGLKMLGLVTICSALMILFSKTFVYGNVLMASTILLIIGFHLRDGDFRGVVIELPFLLLNLVIIYLKYPLPFKNIS</sequence>
<dbReference type="Pfam" id="PF13564">
    <property type="entry name" value="DoxX_2"/>
    <property type="match status" value="1"/>
</dbReference>
<reference evidence="6 7" key="1">
    <citation type="submission" date="2018-10" db="EMBL/GenBank/DDBJ databases">
        <title>Sinomicrobium pectinilyticum sp. nov., a pectinase-producing bacterium isolated from alkaline and saline soil, and emended description of the genus Sinomicrobium.</title>
        <authorList>
            <person name="Cheng B."/>
            <person name="Li C."/>
            <person name="Lai Q."/>
            <person name="Du M."/>
            <person name="Shao Z."/>
            <person name="Xu P."/>
            <person name="Yang C."/>
        </authorList>
    </citation>
    <scope>NUCLEOTIDE SEQUENCE [LARGE SCALE GENOMIC DNA]</scope>
    <source>
        <strain evidence="6 7">5DNS001</strain>
    </source>
</reference>
<proteinExistence type="predicted"/>
<dbReference type="EMBL" id="RJTM01000110">
    <property type="protein sequence ID" value="RNL82611.1"/>
    <property type="molecule type" value="Genomic_DNA"/>
</dbReference>
<evidence type="ECO:0000256" key="3">
    <source>
        <dbReference type="ARBA" id="ARBA00022989"/>
    </source>
</evidence>
<feature type="transmembrane region" description="Helical" evidence="5">
    <location>
        <begin position="7"/>
        <end position="26"/>
    </location>
</feature>
<evidence type="ECO:0000256" key="2">
    <source>
        <dbReference type="ARBA" id="ARBA00022692"/>
    </source>
</evidence>
<organism evidence="6 7">
    <name type="scientific">Sinomicrobium pectinilyticum</name>
    <dbReference type="NCBI Taxonomy" id="1084421"/>
    <lineage>
        <taxon>Bacteria</taxon>
        <taxon>Pseudomonadati</taxon>
        <taxon>Bacteroidota</taxon>
        <taxon>Flavobacteriia</taxon>
        <taxon>Flavobacteriales</taxon>
        <taxon>Flavobacteriaceae</taxon>
        <taxon>Sinomicrobium</taxon>
    </lineage>
</organism>
<keyword evidence="3 5" id="KW-1133">Transmembrane helix</keyword>